<dbReference type="Gene3D" id="1.25.40.10">
    <property type="entry name" value="Tetratricopeptide repeat domain"/>
    <property type="match status" value="3"/>
</dbReference>
<dbReference type="Pfam" id="PF01535">
    <property type="entry name" value="PPR"/>
    <property type="match status" value="2"/>
</dbReference>
<reference evidence="4 5" key="1">
    <citation type="submission" date="2016-02" db="EMBL/GenBank/DDBJ databases">
        <title>Genome analysis of coral dinoflagellate symbionts highlights evolutionary adaptations to a symbiotic lifestyle.</title>
        <authorList>
            <person name="Aranda M."/>
            <person name="Li Y."/>
            <person name="Liew Y.J."/>
            <person name="Baumgarten S."/>
            <person name="Simakov O."/>
            <person name="Wilson M."/>
            <person name="Piel J."/>
            <person name="Ashoor H."/>
            <person name="Bougouffa S."/>
            <person name="Bajic V.B."/>
            <person name="Ryu T."/>
            <person name="Ravasi T."/>
            <person name="Bayer T."/>
            <person name="Micklem G."/>
            <person name="Kim H."/>
            <person name="Bhak J."/>
            <person name="Lajeunesse T.C."/>
            <person name="Voolstra C.R."/>
        </authorList>
    </citation>
    <scope>NUCLEOTIDE SEQUENCE [LARGE SCALE GENOMIC DNA]</scope>
    <source>
        <strain evidence="4 5">CCMP2467</strain>
    </source>
</reference>
<dbReference type="EMBL" id="LSRX01000520">
    <property type="protein sequence ID" value="OLP94976.1"/>
    <property type="molecule type" value="Genomic_DNA"/>
</dbReference>
<dbReference type="OMA" id="CENAEEW"/>
<feature type="repeat" description="PPR" evidence="2">
    <location>
        <begin position="110"/>
        <end position="144"/>
    </location>
</feature>
<dbReference type="NCBIfam" id="TIGR00756">
    <property type="entry name" value="PPR"/>
    <property type="match status" value="2"/>
</dbReference>
<evidence type="ECO:0000313" key="5">
    <source>
        <dbReference type="Proteomes" id="UP000186817"/>
    </source>
</evidence>
<dbReference type="InterPro" id="IPR002885">
    <property type="entry name" value="PPR_rpt"/>
</dbReference>
<evidence type="ECO:0000259" key="3">
    <source>
        <dbReference type="Pfam" id="PF17177"/>
    </source>
</evidence>
<feature type="repeat" description="PPR" evidence="2">
    <location>
        <begin position="145"/>
        <end position="179"/>
    </location>
</feature>
<dbReference type="PANTHER" id="PTHR47447:SF17">
    <property type="entry name" value="OS12G0638900 PROTEIN"/>
    <property type="match status" value="1"/>
</dbReference>
<name>A0A1Q9DIJ0_SYMMI</name>
<dbReference type="Proteomes" id="UP000186817">
    <property type="component" value="Unassembled WGS sequence"/>
</dbReference>
<evidence type="ECO:0000256" key="2">
    <source>
        <dbReference type="PROSITE-ProRule" id="PRU00708"/>
    </source>
</evidence>
<dbReference type="AlphaFoldDB" id="A0A1Q9DIJ0"/>
<comment type="caution">
    <text evidence="4">The sequence shown here is derived from an EMBL/GenBank/DDBJ whole genome shotgun (WGS) entry which is preliminary data.</text>
</comment>
<keyword evidence="1" id="KW-0677">Repeat</keyword>
<dbReference type="PANTHER" id="PTHR47447">
    <property type="entry name" value="OS03G0856100 PROTEIN"/>
    <property type="match status" value="1"/>
</dbReference>
<proteinExistence type="predicted"/>
<gene>
    <name evidence="4" type="ORF">AK812_SmicGene22951</name>
</gene>
<dbReference type="InterPro" id="IPR011990">
    <property type="entry name" value="TPR-like_helical_dom_sf"/>
</dbReference>
<protein>
    <submittedName>
        <fullName evidence="4">Pentatricopeptide repeat-containing protein, chloroplastic</fullName>
    </submittedName>
</protein>
<keyword evidence="5" id="KW-1185">Reference proteome</keyword>
<evidence type="ECO:0000313" key="4">
    <source>
        <dbReference type="EMBL" id="OLP94976.1"/>
    </source>
</evidence>
<accession>A0A1Q9DIJ0</accession>
<sequence>MLNSLSEPRQQIRVDKLRVESKIIRWTVAMSLLGSDWEGLWLPFSPLMIAMQACTRQSHWQRSLALFGSVSSSLSPVLYSAALSACDKGQQWRSGLQVLTTLRLERGEVDTALYNGAISMCAKAQQWQHSLALFQDLQEDRLQPDLITHNSLVSAFEKGGQWQRALAAFEETSSIGPSIVTYSGCISACARGGQWQFALFLFKEAKEQSVGVDVILCSAAITACRGDQWPRALQLLTDFEDTSRANLVAYSAAVSAIRADTAIYTSLIAACAGASSWQQAVFVLRQLRSGMLKANQITYNAVLSACENAEEWQHALEVLASLRQESIQADVASFSSAVGVCGRCWHWQQSLHLLSAALQNSVQANVILYSTAISACEKGNQWGVALHLLDQEEARALYSALQVLQSQCDSAQRVALRIDVVASSAAISACEKAGQWQRSTFLLEGLGPNAAEDL</sequence>
<dbReference type="PROSITE" id="PS51375">
    <property type="entry name" value="PPR"/>
    <property type="match status" value="3"/>
</dbReference>
<organism evidence="4 5">
    <name type="scientific">Symbiodinium microadriaticum</name>
    <name type="common">Dinoflagellate</name>
    <name type="synonym">Zooxanthella microadriatica</name>
    <dbReference type="NCBI Taxonomy" id="2951"/>
    <lineage>
        <taxon>Eukaryota</taxon>
        <taxon>Sar</taxon>
        <taxon>Alveolata</taxon>
        <taxon>Dinophyceae</taxon>
        <taxon>Suessiales</taxon>
        <taxon>Symbiodiniaceae</taxon>
        <taxon>Symbiodinium</taxon>
    </lineage>
</organism>
<feature type="repeat" description="PPR" evidence="2">
    <location>
        <begin position="295"/>
        <end position="329"/>
    </location>
</feature>
<evidence type="ECO:0000256" key="1">
    <source>
        <dbReference type="ARBA" id="ARBA00022737"/>
    </source>
</evidence>
<dbReference type="Pfam" id="PF17177">
    <property type="entry name" value="PPR_long"/>
    <property type="match status" value="1"/>
</dbReference>
<dbReference type="InterPro" id="IPR033443">
    <property type="entry name" value="PROP1-like_PPR_dom"/>
</dbReference>
<dbReference type="OrthoDB" id="185373at2759"/>
<feature type="domain" description="PROP1-like PPR" evidence="3">
    <location>
        <begin position="185"/>
        <end position="344"/>
    </location>
</feature>